<dbReference type="STRING" id="262543.Exig_2615"/>
<sequence length="463" mass="51527">MSCVNCANSAKRGLKFCPSCGDALAGREEENNHIEKERDEKPIQSKKMNKKTKALLSALVLLLIAGGAYYGLSTQWFTVEATTNEVRDAIRSGDAKLLAEHTEFNGKQIDQSMAQRFLDALKETPEQKKSFMEYLLMAGTSLQAENESDVPAQIVADGRQFGIFKDYRLQLEGVRTEVISNFEGTKVTLVNPVGTESSKASADGIQMDGIYPGLTDAKIAYDGEYGKESSEVTINPLTLDASNRKYEITLKGNAVSLDQTYPDAFLIVDGKVTSKTISELDSYGPIPKNGITLAIENQFAWGDETSEEVLVKPDTKKIDFVFQPSEATLDQIEQVVEEHASDWVDAANYQDTSYFTLVDDASYIAKQQKNYDDWSRKDLEWDGEFMSASIDRSSAKFVEYGDTVGIELMATTYIRGELYSYDSESPGKSTSKSLFRYLFTYGSTPDSDSYEESFRIQQATNIK</sequence>
<gene>
    <name evidence="5" type="ordered locus">Exig_2615</name>
</gene>
<keyword evidence="6" id="KW-1185">Reference proteome</keyword>
<dbReference type="GO" id="GO:0005886">
    <property type="term" value="C:plasma membrane"/>
    <property type="evidence" value="ECO:0007669"/>
    <property type="project" value="UniProtKB-SubCell"/>
</dbReference>
<dbReference type="eggNOG" id="COG4640">
    <property type="taxonomic scope" value="Bacteria"/>
</dbReference>
<dbReference type="EMBL" id="CP001022">
    <property type="protein sequence ID" value="ACB62064.1"/>
    <property type="molecule type" value="Genomic_DNA"/>
</dbReference>
<evidence type="ECO:0000313" key="5">
    <source>
        <dbReference type="EMBL" id="ACB62064.1"/>
    </source>
</evidence>
<organism evidence="5 6">
    <name type="scientific">Exiguobacterium sibiricum (strain DSM 17290 / CCUG 55495 / CIP 109462 / JCM 13490 / 255-15)</name>
    <dbReference type="NCBI Taxonomy" id="262543"/>
    <lineage>
        <taxon>Bacteria</taxon>
        <taxon>Bacillati</taxon>
        <taxon>Bacillota</taxon>
        <taxon>Bacilli</taxon>
        <taxon>Bacillales</taxon>
        <taxon>Bacillales Family XII. Incertae Sedis</taxon>
        <taxon>Exiguobacterium</taxon>
    </lineage>
</organism>
<dbReference type="PANTHER" id="PTHR40038">
    <property type="entry name" value="MEMBRANE-ASSOCIATED PROTEIN TCAA"/>
    <property type="match status" value="1"/>
</dbReference>
<reference evidence="5 6" key="1">
    <citation type="journal article" date="2006" name="Extremophiles">
        <title>Characterization of Exiguobacterium isolates from the Siberian permafrost. Description of Exiguobacterium sibiricum sp. nov.</title>
        <authorList>
            <person name="Rodrigues D.F."/>
            <person name="Goris J."/>
            <person name="Vishnivetskaya T."/>
            <person name="Gilichinsky D."/>
            <person name="Thomashow M.F."/>
            <person name="Tiedje J.M."/>
        </authorList>
    </citation>
    <scope>NUCLEOTIDE SEQUENCE [LARGE SCALE GENOMIC DNA]</scope>
    <source>
        <strain evidence="6">DSM 17290 / CIP 109462 / JCM 13490 / 255-15</strain>
    </source>
</reference>
<evidence type="ECO:0000256" key="1">
    <source>
        <dbReference type="SAM" id="Phobius"/>
    </source>
</evidence>
<name>B1YMK4_EXIS2</name>
<dbReference type="HOGENOM" id="CLU_590179_0_0_9"/>
<feature type="domain" description="TcaA second" evidence="2">
    <location>
        <begin position="80"/>
        <end position="170"/>
    </location>
</feature>
<accession>B1YMK4</accession>
<dbReference type="Pfam" id="PF25155">
    <property type="entry name" value="NTF2_YvbJ"/>
    <property type="match status" value="1"/>
</dbReference>
<feature type="domain" description="TcaA 4th" evidence="3">
    <location>
        <begin position="252"/>
        <end position="319"/>
    </location>
</feature>
<dbReference type="PANTHER" id="PTHR40038:SF1">
    <property type="entry name" value="MEMBRANE-ASSOCIATED PROTEIN TCAA"/>
    <property type="match status" value="1"/>
</dbReference>
<protein>
    <submittedName>
        <fullName evidence="5">Membrane protein-like protein</fullName>
    </submittedName>
</protein>
<dbReference type="AlphaFoldDB" id="B1YMK4"/>
<proteinExistence type="predicted"/>
<evidence type="ECO:0000259" key="4">
    <source>
        <dbReference type="Pfam" id="PF25155"/>
    </source>
</evidence>
<dbReference type="InterPro" id="IPR054530">
    <property type="entry name" value="TcaA_4th"/>
</dbReference>
<evidence type="ECO:0000259" key="2">
    <source>
        <dbReference type="Pfam" id="PF22813"/>
    </source>
</evidence>
<dbReference type="KEGG" id="esi:Exig_2615"/>
<keyword evidence="1" id="KW-1133">Transmembrane helix</keyword>
<feature type="transmembrane region" description="Helical" evidence="1">
    <location>
        <begin position="54"/>
        <end position="72"/>
    </location>
</feature>
<reference evidence="6" key="3">
    <citation type="submission" date="2008-04" db="EMBL/GenBank/DDBJ databases">
        <title>Complete sequence of chromosome of Exiguobacterium sibiricum 255-15.</title>
        <authorList>
            <consortium name="US DOE Joint Genome Institute"/>
            <person name="Copeland A."/>
            <person name="Lucas S."/>
            <person name="Lapidus A."/>
            <person name="Glavina del Rio T."/>
            <person name="Dalin E."/>
            <person name="Tice H."/>
            <person name="Bruce D."/>
            <person name="Goodwin L."/>
            <person name="Pitluck S."/>
            <person name="Kiss H."/>
            <person name="Chertkov O."/>
            <person name="Monk C."/>
            <person name="Brettin T."/>
            <person name="Detter J.C."/>
            <person name="Han C."/>
            <person name="Kuske C.R."/>
            <person name="Schmutz J."/>
            <person name="Larimer F."/>
            <person name="Land M."/>
            <person name="Hauser L."/>
            <person name="Kyrpides N."/>
            <person name="Mikhailova N."/>
            <person name="Vishnivetskaya T."/>
            <person name="Rodrigues D.F."/>
            <person name="Gilichinsky D."/>
            <person name="Tiedje J."/>
            <person name="Richardson P."/>
        </authorList>
    </citation>
    <scope>NUCLEOTIDE SEQUENCE [LARGE SCALE GENOMIC DNA]</scope>
    <source>
        <strain evidence="6">DSM 17290 / CIP 109462 / JCM 13490 / 255-15</strain>
    </source>
</reference>
<dbReference type="InterPro" id="IPR054529">
    <property type="entry name" value="TcaA_2nd"/>
</dbReference>
<reference evidence="5 6" key="2">
    <citation type="journal article" date="2008" name="BMC Genomics">
        <title>Architecture of thermal adaptation in an Exiguobacterium sibiricum strain isolated from 3 million year old permafrost: a genome and transcriptome approach.</title>
        <authorList>
            <person name="Rodrigues D.F."/>
            <person name="Ivanova N."/>
            <person name="He Z."/>
            <person name="Huebner M."/>
            <person name="Zhou J."/>
            <person name="Tiedje J.M."/>
        </authorList>
    </citation>
    <scope>NUCLEOTIDE SEQUENCE [LARGE SCALE GENOMIC DNA]</scope>
    <source>
        <strain evidence="6">DSM 17290 / CIP 109462 / JCM 13490 / 255-15</strain>
    </source>
</reference>
<dbReference type="Pfam" id="PF22820">
    <property type="entry name" value="TcaA_3rd_4th"/>
    <property type="match status" value="1"/>
</dbReference>
<keyword evidence="1" id="KW-0472">Membrane</keyword>
<feature type="domain" description="YvbJ-like NTF2-like" evidence="4">
    <location>
        <begin position="334"/>
        <end position="442"/>
    </location>
</feature>
<evidence type="ECO:0000259" key="3">
    <source>
        <dbReference type="Pfam" id="PF22820"/>
    </source>
</evidence>
<keyword evidence="1" id="KW-0812">Transmembrane</keyword>
<dbReference type="Pfam" id="PF22813">
    <property type="entry name" value="TcaA_2nd"/>
    <property type="match status" value="1"/>
</dbReference>
<dbReference type="InterPro" id="IPR056902">
    <property type="entry name" value="NTF2_YvbJ"/>
</dbReference>
<evidence type="ECO:0000313" key="6">
    <source>
        <dbReference type="Proteomes" id="UP000001681"/>
    </source>
</evidence>
<dbReference type="Proteomes" id="UP000001681">
    <property type="component" value="Chromosome"/>
</dbReference>